<gene>
    <name evidence="3" type="ORF">ACERK3_01645</name>
</gene>
<dbReference type="EC" id="1.1.1.-" evidence="3"/>
<dbReference type="EMBL" id="JBGUBD010000001">
    <property type="protein sequence ID" value="MFA9476987.1"/>
    <property type="molecule type" value="Genomic_DNA"/>
</dbReference>
<sequence>MTTLTGKVVIVTGAGSGIGVGIAEVIAERGGAVAVLDRDAASAERVAEKLQTGGGEAISVACDVSDEGQVAEAVAQVHERFGRIDGLVNNAGVNFVKPFDEMSIAEWDRVISIDLRGTFLCTHACMPHFFANGSGSVVNIASVHTQACLPGAASYDAAKWGVLGMTKALAVEYASRGIRFNCLSPGLIDTKIWQDIQAAAVDQEACLAHWRANIPAGRVGTPREMGQVAAFLLSDDASYVTGANLLADGGMTSQLISREHA</sequence>
<comment type="similarity">
    <text evidence="1">Belongs to the short-chain dehydrogenases/reductases (SDR) family.</text>
</comment>
<keyword evidence="3" id="KW-0560">Oxidoreductase</keyword>
<dbReference type="InterPro" id="IPR050259">
    <property type="entry name" value="SDR"/>
</dbReference>
<dbReference type="PRINTS" id="PR00080">
    <property type="entry name" value="SDRFAMILY"/>
</dbReference>
<organism evidence="3 4">
    <name type="scientific">Natronomicrosphaera hydrolytica</name>
    <dbReference type="NCBI Taxonomy" id="3242702"/>
    <lineage>
        <taxon>Bacteria</taxon>
        <taxon>Pseudomonadati</taxon>
        <taxon>Planctomycetota</taxon>
        <taxon>Phycisphaerae</taxon>
        <taxon>Phycisphaerales</taxon>
        <taxon>Phycisphaeraceae</taxon>
        <taxon>Natronomicrosphaera</taxon>
    </lineage>
</organism>
<evidence type="ECO:0000313" key="3">
    <source>
        <dbReference type="EMBL" id="MFA9476987.1"/>
    </source>
</evidence>
<dbReference type="InterPro" id="IPR036291">
    <property type="entry name" value="NAD(P)-bd_dom_sf"/>
</dbReference>
<name>A0ABV4U064_9BACT</name>
<dbReference type="PANTHER" id="PTHR42879:SF2">
    <property type="entry name" value="3-OXOACYL-[ACYL-CARRIER-PROTEIN] REDUCTASE FABG"/>
    <property type="match status" value="1"/>
</dbReference>
<dbReference type="NCBIfam" id="NF009466">
    <property type="entry name" value="PRK12826.1-2"/>
    <property type="match status" value="1"/>
</dbReference>
<keyword evidence="4" id="KW-1185">Reference proteome</keyword>
<accession>A0ABV4U064</accession>
<feature type="domain" description="Ketoreductase" evidence="2">
    <location>
        <begin position="7"/>
        <end position="163"/>
    </location>
</feature>
<dbReference type="InterPro" id="IPR002347">
    <property type="entry name" value="SDR_fam"/>
</dbReference>
<dbReference type="NCBIfam" id="NF005559">
    <property type="entry name" value="PRK07231.1"/>
    <property type="match status" value="1"/>
</dbReference>
<dbReference type="Gene3D" id="3.40.50.720">
    <property type="entry name" value="NAD(P)-binding Rossmann-like Domain"/>
    <property type="match status" value="1"/>
</dbReference>
<dbReference type="Proteomes" id="UP001575105">
    <property type="component" value="Unassembled WGS sequence"/>
</dbReference>
<comment type="caution">
    <text evidence="3">The sequence shown here is derived from an EMBL/GenBank/DDBJ whole genome shotgun (WGS) entry which is preliminary data.</text>
</comment>
<reference evidence="3 4" key="1">
    <citation type="submission" date="2024-08" db="EMBL/GenBank/DDBJ databases">
        <title>Whole-genome sequencing of halo(alkali)philic microorganisms from hypersaline lakes.</title>
        <authorList>
            <person name="Sorokin D.Y."/>
            <person name="Merkel A.Y."/>
            <person name="Messina E."/>
            <person name="Yakimov M."/>
        </authorList>
    </citation>
    <scope>NUCLEOTIDE SEQUENCE [LARGE SCALE GENOMIC DNA]</scope>
    <source>
        <strain evidence="3 4">AB-hyl4</strain>
    </source>
</reference>
<dbReference type="InterPro" id="IPR057326">
    <property type="entry name" value="KR_dom"/>
</dbReference>
<evidence type="ECO:0000256" key="1">
    <source>
        <dbReference type="ARBA" id="ARBA00006484"/>
    </source>
</evidence>
<proteinExistence type="inferred from homology"/>
<dbReference type="SUPFAM" id="SSF51735">
    <property type="entry name" value="NAD(P)-binding Rossmann-fold domains"/>
    <property type="match status" value="1"/>
</dbReference>
<dbReference type="PANTHER" id="PTHR42879">
    <property type="entry name" value="3-OXOACYL-(ACYL-CARRIER-PROTEIN) REDUCTASE"/>
    <property type="match status" value="1"/>
</dbReference>
<dbReference type="SMART" id="SM00822">
    <property type="entry name" value="PKS_KR"/>
    <property type="match status" value="1"/>
</dbReference>
<evidence type="ECO:0000259" key="2">
    <source>
        <dbReference type="SMART" id="SM00822"/>
    </source>
</evidence>
<dbReference type="Pfam" id="PF13561">
    <property type="entry name" value="adh_short_C2"/>
    <property type="match status" value="1"/>
</dbReference>
<dbReference type="PRINTS" id="PR00081">
    <property type="entry name" value="GDHRDH"/>
</dbReference>
<dbReference type="RefSeq" id="WP_425343911.1">
    <property type="nucleotide sequence ID" value="NZ_JBGUBD010000001.1"/>
</dbReference>
<evidence type="ECO:0000313" key="4">
    <source>
        <dbReference type="Proteomes" id="UP001575105"/>
    </source>
</evidence>
<protein>
    <submittedName>
        <fullName evidence="3">SDR family NAD(P)-dependent oxidoreductase</fullName>
        <ecNumber evidence="3">1.1.1.-</ecNumber>
    </submittedName>
</protein>
<dbReference type="GO" id="GO:0016491">
    <property type="term" value="F:oxidoreductase activity"/>
    <property type="evidence" value="ECO:0007669"/>
    <property type="project" value="UniProtKB-KW"/>
</dbReference>